<dbReference type="GO" id="GO:0005524">
    <property type="term" value="F:ATP binding"/>
    <property type="evidence" value="ECO:0007669"/>
    <property type="project" value="UniProtKB-KW"/>
</dbReference>
<dbReference type="Pfam" id="PF02503">
    <property type="entry name" value="PP_kinase"/>
    <property type="match status" value="1"/>
</dbReference>
<feature type="domain" description="Polyphosphate kinase middle" evidence="10">
    <location>
        <begin position="132"/>
        <end position="323"/>
    </location>
</feature>
<dbReference type="PATRIC" id="fig|336831.14.peg.1005"/>
<evidence type="ECO:0000259" key="10">
    <source>
        <dbReference type="Pfam" id="PF02503"/>
    </source>
</evidence>
<keyword evidence="6 8" id="KW-0067">ATP-binding</keyword>
<dbReference type="CDD" id="cd09167">
    <property type="entry name" value="PLDc_EcPPK1_C2_like"/>
    <property type="match status" value="1"/>
</dbReference>
<dbReference type="CDD" id="cd09164">
    <property type="entry name" value="PLDc_EcPPK1_C1_like"/>
    <property type="match status" value="1"/>
</dbReference>
<comment type="function">
    <text evidence="8 9">Catalyzes the reversible transfer of the terminal phosphate of ATP to form a long-chain polyphosphate (polyP).</text>
</comment>
<dbReference type="InterPro" id="IPR036832">
    <property type="entry name" value="PPK_N_dom_sf"/>
</dbReference>
<comment type="PTM">
    <text evidence="8 9">An intermediate of this reaction is the autophosphorylated ppk in which a phosphate is covalently linked to a histidine residue through a N-P bond.</text>
</comment>
<dbReference type="EC" id="2.7.4.1" evidence="8 9"/>
<dbReference type="RefSeq" id="WP_046557658.1">
    <property type="nucleotide sequence ID" value="NZ_LAHO01000009.1"/>
</dbReference>
<evidence type="ECO:0000256" key="2">
    <source>
        <dbReference type="ARBA" id="ARBA00022679"/>
    </source>
</evidence>
<keyword evidence="15" id="KW-1185">Reference proteome</keyword>
<reference evidence="14 15" key="1">
    <citation type="submission" date="2015-03" db="EMBL/GenBank/DDBJ databases">
        <title>Draft genome sequences of two protease-producing strains of Arsukibacterium isolated from two cold and alkaline environments.</title>
        <authorList>
            <person name="Lylloff J.E."/>
            <person name="Skov L.B."/>
            <person name="Jepsen M."/>
            <person name="Hallin P.F."/>
            <person name="Sorensen S.J."/>
            <person name="Stougaard P."/>
            <person name="Glaring M.A."/>
        </authorList>
    </citation>
    <scope>NUCLEOTIDE SEQUENCE [LARGE SCALE GENOMIC DNA]</scope>
    <source>
        <strain evidence="14 15">GCM72</strain>
    </source>
</reference>
<dbReference type="FunFam" id="3.30.870.10:FF:000001">
    <property type="entry name" value="Polyphosphate kinase"/>
    <property type="match status" value="1"/>
</dbReference>
<evidence type="ECO:0000313" key="14">
    <source>
        <dbReference type="EMBL" id="KKO45484.1"/>
    </source>
</evidence>
<dbReference type="GO" id="GO:0008976">
    <property type="term" value="F:polyphosphate kinase activity"/>
    <property type="evidence" value="ECO:0007669"/>
    <property type="project" value="UniProtKB-UniRule"/>
</dbReference>
<sequence>MEQPASLNVNSGANPDYPLFPRELSWLAFNGRVLQEAADTRNPPIERLRFLGIYSNNLDEFFRVRVADVKRRILLKKYQTWEHEDAETLLAQIQLQVMELGKQFNKIYLDIQLELRKHNIELIDDSKLTDAQSHWVKDFFRREVKRHISPLILSSTDSSLSKILEDNTTYLMVEMTGSGKPDYAIIEVPTAEVSRFIELPLHLNTRKKNGHYRRQILLLDDIINHCVSDLFNGFFQFDSICTFSLKLTRDAEYNISDTLDQSLIDKMSKGIRQRLKSEPTRLVYDAAMPEQMLKILTKQLGTSSSDALIAGSRYRNFKDFIGFPNLGHQSMEFPPMEPLPSPDFEHYPTTFDAIRATDILLYYPYHNFNYFTEWVRQASFDPKVSSIKLTMYRVAKHSRVIHSLLDAVRNGKKVTVVVELKARFDEENNINWARRMTDAGIEVIFGQTTLKIHSKLCLITRQEKGKLVRYGHIGTGNFNEKTARIYTDMSLFTCHSEITAEVEQVFEFIQYSYRPFNFQHLIVSPTWSRPRLLSLIQREIDFAVAGRKAEIFLKVNNLVDEEIVQLLYKASQAGVKIRMIIRGMCSLMPGLAGKSQNIKIISVLDRYLEHARVYLFHNGGDSALYISSADWMTRNIDQRVEVGVPVYDNRIKQQIISTLDIQWRDNVKARIIDGKHSNAYVKRGNKRNVRSQQEIYNFLARQQAVQVDTDN</sequence>
<dbReference type="Gene3D" id="3.30.1840.10">
    <property type="entry name" value="Polyphosphate kinase middle domain"/>
    <property type="match status" value="1"/>
</dbReference>
<dbReference type="HAMAP" id="MF_00347">
    <property type="entry name" value="Polyphosphate_kinase"/>
    <property type="match status" value="1"/>
</dbReference>
<evidence type="ECO:0000256" key="1">
    <source>
        <dbReference type="ARBA" id="ARBA00022553"/>
    </source>
</evidence>
<dbReference type="PIRSF" id="PIRSF015589">
    <property type="entry name" value="PP_kinase"/>
    <property type="match status" value="1"/>
</dbReference>
<dbReference type="SUPFAM" id="SSF56024">
    <property type="entry name" value="Phospholipase D/nuclease"/>
    <property type="match status" value="2"/>
</dbReference>
<evidence type="ECO:0000256" key="5">
    <source>
        <dbReference type="ARBA" id="ARBA00022777"/>
    </source>
</evidence>
<evidence type="ECO:0000256" key="8">
    <source>
        <dbReference type="HAMAP-Rule" id="MF_00347"/>
    </source>
</evidence>
<feature type="active site" description="Phosphohistidine intermediate" evidence="8">
    <location>
        <position position="453"/>
    </location>
</feature>
<feature type="domain" description="Polyphosphate kinase C-terminal" evidence="13">
    <location>
        <begin position="350"/>
        <end position="513"/>
    </location>
</feature>
<feature type="domain" description="Polyphosphate kinase N-terminal" evidence="11">
    <location>
        <begin position="20"/>
        <end position="122"/>
    </location>
</feature>
<dbReference type="Pfam" id="PF13089">
    <property type="entry name" value="PP_kinase_N"/>
    <property type="match status" value="1"/>
</dbReference>
<dbReference type="PANTHER" id="PTHR30218">
    <property type="entry name" value="POLYPHOSPHATE KINASE"/>
    <property type="match status" value="1"/>
</dbReference>
<evidence type="ECO:0000256" key="6">
    <source>
        <dbReference type="ARBA" id="ARBA00022840"/>
    </source>
</evidence>
<dbReference type="AlphaFoldDB" id="A0A0M2V502"/>
<dbReference type="GO" id="GO:0046872">
    <property type="term" value="F:metal ion binding"/>
    <property type="evidence" value="ECO:0007669"/>
    <property type="project" value="UniProtKB-KW"/>
</dbReference>
<name>A0A0M2V502_9GAMM</name>
<proteinExistence type="inferred from homology"/>
<feature type="binding site" evidence="8">
    <location>
        <position position="610"/>
    </location>
    <ligand>
        <name>ATP</name>
        <dbReference type="ChEBI" id="CHEBI:30616"/>
    </ligand>
</feature>
<evidence type="ECO:0000256" key="7">
    <source>
        <dbReference type="ARBA" id="ARBA00022842"/>
    </source>
</evidence>
<dbReference type="EMBL" id="LAHO01000009">
    <property type="protein sequence ID" value="KKO45484.1"/>
    <property type="molecule type" value="Genomic_DNA"/>
</dbReference>
<comment type="caution">
    <text evidence="14">The sequence shown here is derived from an EMBL/GenBank/DDBJ whole genome shotgun (WGS) entry which is preliminary data.</text>
</comment>
<keyword evidence="1 8" id="KW-0597">Phosphoprotein</keyword>
<comment type="catalytic activity">
    <reaction evidence="8 9">
        <text>[phosphate](n) + ATP = [phosphate](n+1) + ADP</text>
        <dbReference type="Rhea" id="RHEA:19573"/>
        <dbReference type="Rhea" id="RHEA-COMP:9859"/>
        <dbReference type="Rhea" id="RHEA-COMP:14280"/>
        <dbReference type="ChEBI" id="CHEBI:16838"/>
        <dbReference type="ChEBI" id="CHEBI:30616"/>
        <dbReference type="ChEBI" id="CHEBI:456216"/>
        <dbReference type="EC" id="2.7.4.1"/>
    </reaction>
</comment>
<dbReference type="NCBIfam" id="TIGR03705">
    <property type="entry name" value="poly_P_kin"/>
    <property type="match status" value="1"/>
</dbReference>
<gene>
    <name evidence="8" type="primary">ppk</name>
    <name evidence="14" type="ORF">WG68_10610</name>
</gene>
<keyword evidence="2 8" id="KW-0808">Transferase</keyword>
<keyword evidence="5 8" id="KW-0418">Kinase</keyword>
<evidence type="ECO:0000259" key="13">
    <source>
        <dbReference type="Pfam" id="PF17941"/>
    </source>
</evidence>
<dbReference type="GO" id="GO:0006799">
    <property type="term" value="P:polyphosphate biosynthetic process"/>
    <property type="evidence" value="ECO:0007669"/>
    <property type="project" value="UniProtKB-UniRule"/>
</dbReference>
<keyword evidence="4 8" id="KW-0547">Nucleotide-binding</keyword>
<dbReference type="InterPro" id="IPR024953">
    <property type="entry name" value="PP_kinase_middle"/>
</dbReference>
<dbReference type="Gene3D" id="1.20.58.310">
    <property type="entry name" value="Polyphosphate kinase N-terminal domain"/>
    <property type="match status" value="1"/>
</dbReference>
<dbReference type="InterPro" id="IPR003414">
    <property type="entry name" value="PP_kinase"/>
</dbReference>
<dbReference type="GO" id="GO:0009358">
    <property type="term" value="C:polyphosphate kinase complex"/>
    <property type="evidence" value="ECO:0007669"/>
    <property type="project" value="InterPro"/>
</dbReference>
<keyword evidence="7 8" id="KW-0460">Magnesium</keyword>
<dbReference type="SUPFAM" id="SSF140356">
    <property type="entry name" value="PPK N-terminal domain-like"/>
    <property type="match status" value="1"/>
</dbReference>
<comment type="similarity">
    <text evidence="8 9">Belongs to the polyphosphate kinase 1 (PPK1) family.</text>
</comment>
<dbReference type="Gene3D" id="3.30.870.10">
    <property type="entry name" value="Endonuclease Chain A"/>
    <property type="match status" value="2"/>
</dbReference>
<keyword evidence="3 8" id="KW-0479">Metal-binding</keyword>
<organism evidence="14 15">
    <name type="scientific">Arsukibacterium ikkense</name>
    <dbReference type="NCBI Taxonomy" id="336831"/>
    <lineage>
        <taxon>Bacteria</taxon>
        <taxon>Pseudomonadati</taxon>
        <taxon>Pseudomonadota</taxon>
        <taxon>Gammaproteobacteria</taxon>
        <taxon>Chromatiales</taxon>
        <taxon>Chromatiaceae</taxon>
        <taxon>Arsukibacterium</taxon>
    </lineage>
</organism>
<dbReference type="InterPro" id="IPR036830">
    <property type="entry name" value="PP_kinase_middle_dom_sf"/>
</dbReference>
<feature type="binding site" evidence="8">
    <location>
        <position position="393"/>
    </location>
    <ligand>
        <name>Mg(2+)</name>
        <dbReference type="ChEBI" id="CHEBI:18420"/>
    </ligand>
</feature>
<protein>
    <recommendedName>
        <fullName evidence="8 9">Polyphosphate kinase</fullName>
        <ecNumber evidence="8 9">2.7.4.1</ecNumber>
    </recommendedName>
    <alternativeName>
        <fullName evidence="8">ATP-polyphosphate phosphotransferase</fullName>
    </alternativeName>
    <alternativeName>
        <fullName evidence="8">Polyphosphoric acid kinase</fullName>
    </alternativeName>
</protein>
<evidence type="ECO:0000259" key="11">
    <source>
        <dbReference type="Pfam" id="PF13089"/>
    </source>
</evidence>
<dbReference type="InterPro" id="IPR041108">
    <property type="entry name" value="PP_kinase_C_1"/>
</dbReference>
<evidence type="ECO:0000256" key="3">
    <source>
        <dbReference type="ARBA" id="ARBA00022723"/>
    </source>
</evidence>
<evidence type="ECO:0000313" key="15">
    <source>
        <dbReference type="Proteomes" id="UP000034228"/>
    </source>
</evidence>
<dbReference type="STRING" id="336831.WG68_10610"/>
<dbReference type="Pfam" id="PF17941">
    <property type="entry name" value="PP_kinase_C_1"/>
    <property type="match status" value="1"/>
</dbReference>
<evidence type="ECO:0000256" key="9">
    <source>
        <dbReference type="RuleBase" id="RU003800"/>
    </source>
</evidence>
<evidence type="ECO:0000256" key="4">
    <source>
        <dbReference type="ARBA" id="ARBA00022741"/>
    </source>
</evidence>
<dbReference type="InterPro" id="IPR025198">
    <property type="entry name" value="PPK_N_dom"/>
</dbReference>
<dbReference type="SUPFAM" id="SSF143724">
    <property type="entry name" value="PHP14-like"/>
    <property type="match status" value="1"/>
</dbReference>
<dbReference type="Pfam" id="PF13090">
    <property type="entry name" value="PP_kinase_C"/>
    <property type="match status" value="1"/>
</dbReference>
<feature type="domain" description="Polyphosphate kinase C-terminal" evidence="12">
    <location>
        <begin position="521"/>
        <end position="692"/>
    </location>
</feature>
<dbReference type="NCBIfam" id="NF003917">
    <property type="entry name" value="PRK05443.1-1"/>
    <property type="match status" value="1"/>
</dbReference>
<dbReference type="InterPro" id="IPR025200">
    <property type="entry name" value="PPK_C_dom2"/>
</dbReference>
<comment type="cofactor">
    <cofactor evidence="8">
        <name>Mg(2+)</name>
        <dbReference type="ChEBI" id="CHEBI:18420"/>
    </cofactor>
</comment>
<dbReference type="OrthoDB" id="9761456at2"/>
<accession>A0A0M2V502</accession>
<evidence type="ECO:0000259" key="12">
    <source>
        <dbReference type="Pfam" id="PF13090"/>
    </source>
</evidence>
<dbReference type="PANTHER" id="PTHR30218:SF0">
    <property type="entry name" value="POLYPHOSPHATE KINASE"/>
    <property type="match status" value="1"/>
</dbReference>
<feature type="binding site" evidence="8">
    <location>
        <position position="423"/>
    </location>
    <ligand>
        <name>Mg(2+)</name>
        <dbReference type="ChEBI" id="CHEBI:18420"/>
    </ligand>
</feature>
<feature type="binding site" evidence="8">
    <location>
        <position position="486"/>
    </location>
    <ligand>
        <name>ATP</name>
        <dbReference type="ChEBI" id="CHEBI:30616"/>
    </ligand>
</feature>
<feature type="binding site" evidence="8">
    <location>
        <position position="582"/>
    </location>
    <ligand>
        <name>ATP</name>
        <dbReference type="ChEBI" id="CHEBI:30616"/>
    </ligand>
</feature>
<dbReference type="Proteomes" id="UP000034228">
    <property type="component" value="Unassembled WGS sequence"/>
</dbReference>
<feature type="binding site" evidence="8">
    <location>
        <position position="57"/>
    </location>
    <ligand>
        <name>ATP</name>
        <dbReference type="ChEBI" id="CHEBI:30616"/>
    </ligand>
</feature>